<keyword evidence="3 5" id="KW-0347">Helicase</keyword>
<dbReference type="InterPro" id="IPR000212">
    <property type="entry name" value="DNA_helicase_UvrD/REP"/>
</dbReference>
<name>A0ABS6Z410_9ACTN</name>
<feature type="domain" description="UvrD-like helicase ATP-binding" evidence="6">
    <location>
        <begin position="195"/>
        <end position="595"/>
    </location>
</feature>
<keyword evidence="8" id="KW-1185">Reference proteome</keyword>
<keyword evidence="2 5" id="KW-0378">Hydrolase</keyword>
<reference evidence="7 8" key="1">
    <citation type="submission" date="2019-12" db="EMBL/GenBank/DDBJ databases">
        <title>Genome sequence of Streptomyces bambusae.</title>
        <authorList>
            <person name="Bansal K."/>
            <person name="Choksket S."/>
            <person name="Korpole S."/>
            <person name="Patil P.B."/>
        </authorList>
    </citation>
    <scope>NUCLEOTIDE SEQUENCE [LARGE SCALE GENOMIC DNA]</scope>
    <source>
        <strain evidence="7 8">SK60</strain>
    </source>
</reference>
<dbReference type="NCBIfam" id="NF041254">
    <property type="entry name" value="motor_HelR"/>
    <property type="match status" value="1"/>
</dbReference>
<sequence length="726" mass="78321">MNPVTTSAFDLPGHLSPKADPTLIAGDEQHFAALAESLHQAIADLSDRLDELRRAPGGLGREAMDRDVEIHRLTARLRTLRRFGLDLCLGRIVGADDPEPVYIGRLGLTDGAGNRLLIDWRSPAAEPFFAATHADPMGLASRRRYRWTRGRIGDYWDEVFTADGFEGHAALDDQSAFIASLGADRSPRMRDVLGTIQADQDAVIRAGSSGALVVDGGPGTGKTVVALHRTAHLLYSDPRLGHRRGGVLFVGPHQPYLAYVADVLPSLGEEGVQTCTVRDLVAEGATATVESDPDAARLKSSARMVQAIEKAVGLYEEPPAKGMTVTAAGADIRLSPADWAEAFEAAAGTPHNEAREIVWAELATILLDKCADEDVSPEEFRRSLRYDEELVATLERAWPLIDAADLVADLWSVPAYLRMCAPWLDRDDVRTLQRADARAWTVSDLPLLDAARLRLGDPQAAHRSRRREAALAAERARMADVIDNVLAADDDGEGAVTMLRGQDLRDSLVDESAVPAADPDRLAGPFAHIVVDEAQELTDAEWQMLLLRCPSRSFTVVGDRAQARNGFAESWRERLERVGLDRIEVASLGINYRTPEEVMAEAEPVIRAVLPDANVPASVRSSGIPVVHGSVADLDAVLDSWLAAHADGTACVIAAGDSGASGASGDSAFRERSRVRSLTPQLSKGLEFDLVVLVEPEAFGEGIEGAVDRYVAMTRATRQLVVLTGS</sequence>
<proteinExistence type="predicted"/>
<dbReference type="RefSeq" id="WP_219666895.1">
    <property type="nucleotide sequence ID" value="NZ_WTFF01000061.1"/>
</dbReference>
<evidence type="ECO:0000256" key="4">
    <source>
        <dbReference type="ARBA" id="ARBA00022840"/>
    </source>
</evidence>
<evidence type="ECO:0000256" key="2">
    <source>
        <dbReference type="ARBA" id="ARBA00022801"/>
    </source>
</evidence>
<accession>A0ABS6Z410</accession>
<dbReference type="PROSITE" id="PS51198">
    <property type="entry name" value="UVRD_HELICASE_ATP_BIND"/>
    <property type="match status" value="1"/>
</dbReference>
<dbReference type="Gene3D" id="3.40.50.300">
    <property type="entry name" value="P-loop containing nucleotide triphosphate hydrolases"/>
    <property type="match status" value="3"/>
</dbReference>
<dbReference type="InterPro" id="IPR027417">
    <property type="entry name" value="P-loop_NTPase"/>
</dbReference>
<evidence type="ECO:0000256" key="3">
    <source>
        <dbReference type="ARBA" id="ARBA00022806"/>
    </source>
</evidence>
<dbReference type="EMBL" id="WTFF01000061">
    <property type="protein sequence ID" value="MBW5482501.1"/>
    <property type="molecule type" value="Genomic_DNA"/>
</dbReference>
<organism evidence="7 8">
    <name type="scientific">Streptomyces bambusae</name>
    <dbReference type="NCBI Taxonomy" id="1550616"/>
    <lineage>
        <taxon>Bacteria</taxon>
        <taxon>Bacillati</taxon>
        <taxon>Actinomycetota</taxon>
        <taxon>Actinomycetes</taxon>
        <taxon>Kitasatosporales</taxon>
        <taxon>Streptomycetaceae</taxon>
        <taxon>Streptomyces</taxon>
    </lineage>
</organism>
<keyword evidence="1 5" id="KW-0547">Nucleotide-binding</keyword>
<evidence type="ECO:0000256" key="1">
    <source>
        <dbReference type="ARBA" id="ARBA00022741"/>
    </source>
</evidence>
<comment type="caution">
    <text evidence="7">The sequence shown here is derived from an EMBL/GenBank/DDBJ whole genome shotgun (WGS) entry which is preliminary data.</text>
</comment>
<dbReference type="InterPro" id="IPR014016">
    <property type="entry name" value="UvrD-like_ATP-bd"/>
</dbReference>
<protein>
    <submittedName>
        <fullName evidence="7">AAA family ATPase</fullName>
    </submittedName>
</protein>
<evidence type="ECO:0000259" key="6">
    <source>
        <dbReference type="PROSITE" id="PS51198"/>
    </source>
</evidence>
<dbReference type="PANTHER" id="PTHR11070:SF45">
    <property type="entry name" value="DNA 3'-5' HELICASE"/>
    <property type="match status" value="1"/>
</dbReference>
<dbReference type="SUPFAM" id="SSF52540">
    <property type="entry name" value="P-loop containing nucleoside triphosphate hydrolases"/>
    <property type="match status" value="1"/>
</dbReference>
<dbReference type="PANTHER" id="PTHR11070">
    <property type="entry name" value="UVRD / RECB / PCRA DNA HELICASE FAMILY MEMBER"/>
    <property type="match status" value="1"/>
</dbReference>
<keyword evidence="4 5" id="KW-0067">ATP-binding</keyword>
<gene>
    <name evidence="7" type="ORF">GPJ59_11550</name>
</gene>
<dbReference type="Proteomes" id="UP000812013">
    <property type="component" value="Unassembled WGS sequence"/>
</dbReference>
<evidence type="ECO:0000256" key="5">
    <source>
        <dbReference type="PROSITE-ProRule" id="PRU00560"/>
    </source>
</evidence>
<evidence type="ECO:0000313" key="7">
    <source>
        <dbReference type="EMBL" id="MBW5482501.1"/>
    </source>
</evidence>
<evidence type="ECO:0000313" key="8">
    <source>
        <dbReference type="Proteomes" id="UP000812013"/>
    </source>
</evidence>
<feature type="binding site" evidence="5">
    <location>
        <begin position="216"/>
        <end position="223"/>
    </location>
    <ligand>
        <name>ATP</name>
        <dbReference type="ChEBI" id="CHEBI:30616"/>
    </ligand>
</feature>